<evidence type="ECO:0000313" key="1">
    <source>
        <dbReference type="EMBL" id="WIY05597.1"/>
    </source>
</evidence>
<dbReference type="Pfam" id="PF04672">
    <property type="entry name" value="Methyltransf_19"/>
    <property type="match status" value="1"/>
</dbReference>
<proteinExistence type="predicted"/>
<dbReference type="GO" id="GO:0032259">
    <property type="term" value="P:methylation"/>
    <property type="evidence" value="ECO:0007669"/>
    <property type="project" value="UniProtKB-KW"/>
</dbReference>
<dbReference type="PIRSF" id="PIRSF017393">
    <property type="entry name" value="MTase_SAV2177"/>
    <property type="match status" value="1"/>
</dbReference>
<accession>A0A9Y2NHS8</accession>
<dbReference type="RefSeq" id="WP_286001881.1">
    <property type="nucleotide sequence ID" value="NZ_CP127295.1"/>
</dbReference>
<organism evidence="1 2">
    <name type="scientific">Amycolatopsis mongoliensis</name>
    <dbReference type="NCBI Taxonomy" id="715475"/>
    <lineage>
        <taxon>Bacteria</taxon>
        <taxon>Bacillati</taxon>
        <taxon>Actinomycetota</taxon>
        <taxon>Actinomycetes</taxon>
        <taxon>Pseudonocardiales</taxon>
        <taxon>Pseudonocardiaceae</taxon>
        <taxon>Amycolatopsis</taxon>
    </lineage>
</organism>
<keyword evidence="2" id="KW-1185">Reference proteome</keyword>
<protein>
    <submittedName>
        <fullName evidence="1">SAM-dependent methyltransferase</fullName>
        <ecNumber evidence="1">2.1.1.-</ecNumber>
    </submittedName>
</protein>
<dbReference type="SUPFAM" id="SSF53335">
    <property type="entry name" value="S-adenosyl-L-methionine-dependent methyltransferases"/>
    <property type="match status" value="1"/>
</dbReference>
<dbReference type="EC" id="2.1.1.-" evidence="1"/>
<keyword evidence="1" id="KW-0808">Transferase</keyword>
<name>A0A9Y2NHS8_9PSEU</name>
<dbReference type="Gene3D" id="3.40.50.150">
    <property type="entry name" value="Vaccinia Virus protein VP39"/>
    <property type="match status" value="1"/>
</dbReference>
<keyword evidence="1" id="KW-0489">Methyltransferase</keyword>
<sequence>MSNEDNLSDRPAVDPEKPSVARAYDWFLGGSTNTPIDRTFAERILTVLPPAKTMAVDNRNFLRRAVTYLVDAGVRQFIDIGSGIPTVGNVHQVARDLAPDAKVVYVDNDPVAVAQSRLLLREDSATTVIDADLRHPEAILDHPGTRALLDFDQPIALLMIAVLHFIPDRDDPAGIIDAYRDALPRGSYLALSHLTDETAPPELRRQVRTCIELYQNSASPLVARTRATLSQWLDGLDLVPPGVTIANQWKPDTSPPTGSEHDLVIAGLARLLV</sequence>
<dbReference type="GO" id="GO:0008168">
    <property type="term" value="F:methyltransferase activity"/>
    <property type="evidence" value="ECO:0007669"/>
    <property type="project" value="UniProtKB-KW"/>
</dbReference>
<evidence type="ECO:0000313" key="2">
    <source>
        <dbReference type="Proteomes" id="UP001239397"/>
    </source>
</evidence>
<dbReference type="Proteomes" id="UP001239397">
    <property type="component" value="Chromosome"/>
</dbReference>
<gene>
    <name evidence="1" type="ORF">QRX60_17730</name>
</gene>
<reference evidence="1 2" key="1">
    <citation type="submission" date="2023-06" db="EMBL/GenBank/DDBJ databases">
        <authorList>
            <person name="Oyuntsetseg B."/>
            <person name="Kim S.B."/>
        </authorList>
    </citation>
    <scope>NUCLEOTIDE SEQUENCE [LARGE SCALE GENOMIC DNA]</scope>
    <source>
        <strain evidence="1 2">4-36</strain>
    </source>
</reference>
<dbReference type="InterPro" id="IPR029063">
    <property type="entry name" value="SAM-dependent_MTases_sf"/>
</dbReference>
<dbReference type="KEGG" id="amog:QRX60_17730"/>
<dbReference type="InterPro" id="IPR006764">
    <property type="entry name" value="SAM_dep_MeTrfase_SAV2177_type"/>
</dbReference>
<dbReference type="EMBL" id="CP127295">
    <property type="protein sequence ID" value="WIY05597.1"/>
    <property type="molecule type" value="Genomic_DNA"/>
</dbReference>
<dbReference type="AlphaFoldDB" id="A0A9Y2NHS8"/>